<dbReference type="Proteomes" id="UP001265259">
    <property type="component" value="Unassembled WGS sequence"/>
</dbReference>
<evidence type="ECO:0000313" key="10">
    <source>
        <dbReference type="Proteomes" id="UP001265259"/>
    </source>
</evidence>
<dbReference type="EMBL" id="JAVRHL010000001">
    <property type="protein sequence ID" value="MDT0682074.1"/>
    <property type="molecule type" value="Genomic_DNA"/>
</dbReference>
<organism evidence="9 10">
    <name type="scientific">Tropicimonas omnivorans</name>
    <dbReference type="NCBI Taxonomy" id="3075590"/>
    <lineage>
        <taxon>Bacteria</taxon>
        <taxon>Pseudomonadati</taxon>
        <taxon>Pseudomonadota</taxon>
        <taxon>Alphaproteobacteria</taxon>
        <taxon>Rhodobacterales</taxon>
        <taxon>Roseobacteraceae</taxon>
        <taxon>Tropicimonas</taxon>
    </lineage>
</organism>
<gene>
    <name evidence="9" type="ORF">RM543_05210</name>
</gene>
<keyword evidence="3" id="KW-0479">Metal-binding</keyword>
<keyword evidence="2" id="KW-0540">Nuclease</keyword>
<evidence type="ECO:0000256" key="6">
    <source>
        <dbReference type="ARBA" id="ARBA00022842"/>
    </source>
</evidence>
<dbReference type="PANTHER" id="PTHR30001">
    <property type="entry name" value="RIBONUCLEASE"/>
    <property type="match status" value="1"/>
</dbReference>
<dbReference type="PANTHER" id="PTHR30001:SF1">
    <property type="entry name" value="RIBONUCLEASE E_G-LIKE PROTEIN, CHLOROPLASTIC"/>
    <property type="match status" value="1"/>
</dbReference>
<accession>A0ABU3DED4</accession>
<keyword evidence="6" id="KW-0460">Magnesium</keyword>
<keyword evidence="4" id="KW-0255">Endonuclease</keyword>
<evidence type="ECO:0000313" key="9">
    <source>
        <dbReference type="EMBL" id="MDT0682074.1"/>
    </source>
</evidence>
<reference evidence="9 10" key="1">
    <citation type="submission" date="2023-09" db="EMBL/GenBank/DDBJ databases">
        <authorList>
            <person name="Rey-Velasco X."/>
        </authorList>
    </citation>
    <scope>NUCLEOTIDE SEQUENCE [LARGE SCALE GENOMIC DNA]</scope>
    <source>
        <strain evidence="9 10">F158</strain>
    </source>
</reference>
<dbReference type="InterPro" id="IPR004659">
    <property type="entry name" value="RNase_E/G"/>
</dbReference>
<dbReference type="Pfam" id="PF10150">
    <property type="entry name" value="RNase_E_G"/>
    <property type="match status" value="2"/>
</dbReference>
<evidence type="ECO:0000256" key="1">
    <source>
        <dbReference type="ARBA" id="ARBA00001946"/>
    </source>
</evidence>
<evidence type="ECO:0000256" key="4">
    <source>
        <dbReference type="ARBA" id="ARBA00022759"/>
    </source>
</evidence>
<evidence type="ECO:0000256" key="2">
    <source>
        <dbReference type="ARBA" id="ARBA00022722"/>
    </source>
</evidence>
<dbReference type="InterPro" id="IPR019307">
    <property type="entry name" value="RNA-bd_AU-1/RNase_E/G"/>
</dbReference>
<keyword evidence="7" id="KW-0694">RNA-binding</keyword>
<sequence>MKGTSVILGTLAGRAAAARMVDGVLDDLLVDGMDPVARPGAILRGIADRPMKGQGGIFLALPGGRRGFLKQSKGIAPGQPLQVQVTGHSEPGKAIPVTLRLLFKSRFAIVTPGAPGTNISRAIRDEEARVALAEIAAEIELPDGAGLILRSAAEGADEVEVAEDIHAMCALATDVLADDGSEPELLVDGPDAHAAAWRDWPVPDEVDDGPSAFADRGVLDAIAALEKACPLPGGGTLMVEETRALVACDVDTGGDTSPAAGLKANIAAVRALPRILRCLGLGGQVVVDLAPAPKRDRKSIEQSLRAALRADPVETTFVGWTTLGHLELTRKRERLPLPAEVMTEAA</sequence>
<feature type="domain" description="RNA-binding protein AU-1/Ribonuclease E/G" evidence="8">
    <location>
        <begin position="104"/>
        <end position="200"/>
    </location>
</feature>
<comment type="caution">
    <text evidence="9">The sequence shown here is derived from an EMBL/GenBank/DDBJ whole genome shotgun (WGS) entry which is preliminary data.</text>
</comment>
<evidence type="ECO:0000256" key="5">
    <source>
        <dbReference type="ARBA" id="ARBA00022801"/>
    </source>
</evidence>
<evidence type="ECO:0000256" key="7">
    <source>
        <dbReference type="ARBA" id="ARBA00022884"/>
    </source>
</evidence>
<comment type="cofactor">
    <cofactor evidence="1">
        <name>Mg(2+)</name>
        <dbReference type="ChEBI" id="CHEBI:18420"/>
    </cofactor>
</comment>
<name>A0ABU3DED4_9RHOB</name>
<keyword evidence="10" id="KW-1185">Reference proteome</keyword>
<evidence type="ECO:0000256" key="3">
    <source>
        <dbReference type="ARBA" id="ARBA00022723"/>
    </source>
</evidence>
<proteinExistence type="predicted"/>
<keyword evidence="5" id="KW-0378">Hydrolase</keyword>
<feature type="domain" description="RNA-binding protein AU-1/Ribonuclease E/G" evidence="8">
    <location>
        <begin position="223"/>
        <end position="332"/>
    </location>
</feature>
<dbReference type="RefSeq" id="WP_311689819.1">
    <property type="nucleotide sequence ID" value="NZ_JAVRHL010000001.1"/>
</dbReference>
<evidence type="ECO:0000259" key="8">
    <source>
        <dbReference type="Pfam" id="PF10150"/>
    </source>
</evidence>
<protein>
    <submittedName>
        <fullName evidence="9">Ribonuclease E/G</fullName>
    </submittedName>
</protein>